<gene>
    <name evidence="1" type="ORF">NCTC12123_03295</name>
</gene>
<evidence type="ECO:0000313" key="1">
    <source>
        <dbReference type="EMBL" id="STD22458.1"/>
    </source>
</evidence>
<sequence length="35" mass="3731">MLVLKQQLKEARIPQAVVARAVAVSEATLGPNCEP</sequence>
<organism evidence="1 2">
    <name type="scientific">Enterobacter asburiae</name>
    <dbReference type="NCBI Taxonomy" id="61645"/>
    <lineage>
        <taxon>Bacteria</taxon>
        <taxon>Pseudomonadati</taxon>
        <taxon>Pseudomonadota</taxon>
        <taxon>Gammaproteobacteria</taxon>
        <taxon>Enterobacterales</taxon>
        <taxon>Enterobacteriaceae</taxon>
        <taxon>Enterobacter</taxon>
        <taxon>Enterobacter cloacae complex</taxon>
    </lineage>
</organism>
<protein>
    <submittedName>
        <fullName evidence="1">Eha</fullName>
    </submittedName>
</protein>
<evidence type="ECO:0000313" key="2">
    <source>
        <dbReference type="Proteomes" id="UP000255163"/>
    </source>
</evidence>
<dbReference type="EMBL" id="UFYI01000007">
    <property type="protein sequence ID" value="STD22458.1"/>
    <property type="molecule type" value="Genomic_DNA"/>
</dbReference>
<dbReference type="Proteomes" id="UP000255163">
    <property type="component" value="Unassembled WGS sequence"/>
</dbReference>
<dbReference type="AlphaFoldDB" id="A0A376FGF3"/>
<accession>A0A376FGF3</accession>
<reference evidence="1 2" key="1">
    <citation type="submission" date="2018-06" db="EMBL/GenBank/DDBJ databases">
        <authorList>
            <consortium name="Pathogen Informatics"/>
            <person name="Doyle S."/>
        </authorList>
    </citation>
    <scope>NUCLEOTIDE SEQUENCE [LARGE SCALE GENOMIC DNA]</scope>
    <source>
        <strain evidence="1 2">NCTC12123</strain>
    </source>
</reference>
<name>A0A376FGF3_ENTAS</name>
<proteinExistence type="predicted"/>